<organism evidence="3 4">
    <name type="scientific">Thiohalorhabdus denitrificans</name>
    <dbReference type="NCBI Taxonomy" id="381306"/>
    <lineage>
        <taxon>Bacteria</taxon>
        <taxon>Pseudomonadati</taxon>
        <taxon>Pseudomonadota</taxon>
        <taxon>Gammaproteobacteria</taxon>
        <taxon>Thiohalorhabdales</taxon>
        <taxon>Thiohalorhabdaceae</taxon>
        <taxon>Thiohalorhabdus</taxon>
    </lineage>
</organism>
<gene>
    <name evidence="3" type="ORF">SAMN05661077_1879</name>
</gene>
<reference evidence="4" key="1">
    <citation type="submission" date="2016-10" db="EMBL/GenBank/DDBJ databases">
        <authorList>
            <person name="Varghese N."/>
        </authorList>
    </citation>
    <scope>NUCLEOTIDE SEQUENCE [LARGE SCALE GENOMIC DNA]</scope>
    <source>
        <strain evidence="4">HL 19</strain>
    </source>
</reference>
<dbReference type="AlphaFoldDB" id="A0A0P9CPX7"/>
<evidence type="ECO:0000313" key="3">
    <source>
        <dbReference type="EMBL" id="SCY36207.1"/>
    </source>
</evidence>
<dbReference type="OrthoDB" id="9797352at2"/>
<dbReference type="SUPFAM" id="SSF64307">
    <property type="entry name" value="SirA-like"/>
    <property type="match status" value="1"/>
</dbReference>
<dbReference type="PANTHER" id="PTHR33279:SF6">
    <property type="entry name" value="SULFUR CARRIER PROTEIN YEDF-RELATED"/>
    <property type="match status" value="1"/>
</dbReference>
<accession>A0A0P9CPX7</accession>
<evidence type="ECO:0000313" key="4">
    <source>
        <dbReference type="Proteomes" id="UP000183104"/>
    </source>
</evidence>
<proteinExistence type="inferred from homology"/>
<dbReference type="STRING" id="381306.AN478_04485"/>
<name>A0A0P9CPX7_9GAMM</name>
<dbReference type="EMBL" id="FMUN01000005">
    <property type="protein sequence ID" value="SCY36207.1"/>
    <property type="molecule type" value="Genomic_DNA"/>
</dbReference>
<comment type="similarity">
    <text evidence="1">Belongs to the sulfur carrier protein TusA family.</text>
</comment>
<evidence type="ECO:0000259" key="2">
    <source>
        <dbReference type="Pfam" id="PF01206"/>
    </source>
</evidence>
<dbReference type="PANTHER" id="PTHR33279">
    <property type="entry name" value="SULFUR CARRIER PROTEIN YEDF-RELATED"/>
    <property type="match status" value="1"/>
</dbReference>
<dbReference type="RefSeq" id="WP_054965418.1">
    <property type="nucleotide sequence ID" value="NZ_FMUN01000005.1"/>
</dbReference>
<dbReference type="Gene3D" id="3.30.110.40">
    <property type="entry name" value="TusA-like domain"/>
    <property type="match status" value="1"/>
</dbReference>
<dbReference type="Proteomes" id="UP000183104">
    <property type="component" value="Unassembled WGS sequence"/>
</dbReference>
<keyword evidence="3" id="KW-0808">Transferase</keyword>
<dbReference type="InterPro" id="IPR036868">
    <property type="entry name" value="TusA-like_sf"/>
</dbReference>
<dbReference type="CDD" id="cd00291">
    <property type="entry name" value="SirA_YedF_YeeD"/>
    <property type="match status" value="1"/>
</dbReference>
<dbReference type="InterPro" id="IPR001455">
    <property type="entry name" value="TusA-like"/>
</dbReference>
<dbReference type="GO" id="GO:0016740">
    <property type="term" value="F:transferase activity"/>
    <property type="evidence" value="ECO:0007669"/>
    <property type="project" value="UniProtKB-KW"/>
</dbReference>
<keyword evidence="4" id="KW-1185">Reference proteome</keyword>
<protein>
    <submittedName>
        <fullName evidence="3">TusA-related sulfurtransferase</fullName>
    </submittedName>
</protein>
<evidence type="ECO:0000256" key="1">
    <source>
        <dbReference type="ARBA" id="ARBA00008984"/>
    </source>
</evidence>
<dbReference type="Pfam" id="PF01206">
    <property type="entry name" value="TusA"/>
    <property type="match status" value="1"/>
</dbReference>
<sequence length="96" mass="10839">MRLFGRKRKDPEKTIYAAVTPQDDGTTAIDVRGQTCPGYLLAINQAMDSLEHGTTAKLLVDYPPCGDDVRAWCDEKGYRFLDFAQETENWAIIVQK</sequence>
<feature type="domain" description="UPF0033" evidence="2">
    <location>
        <begin position="29"/>
        <end position="96"/>
    </location>
</feature>